<gene>
    <name evidence="1" type="ORF">ATJ88_2503</name>
</gene>
<dbReference type="AlphaFoldDB" id="A0A2A9EYF6"/>
<accession>A0A2A9EYF6</accession>
<keyword evidence="2" id="KW-1185">Reference proteome</keyword>
<evidence type="ECO:0000313" key="1">
    <source>
        <dbReference type="EMBL" id="PFG43793.1"/>
    </source>
</evidence>
<sequence length="92" mass="9756">MTVVPSTALEAIASDATVHAALPRVVEFVDETEPEWTGPGEVTLRANVVFGTGDGWTRAGLRLVVDFQVTRGVVMAVFIDAGYVASDPELLP</sequence>
<organism evidence="1 2">
    <name type="scientific">Isoptericola jiangsuensis</name>
    <dbReference type="NCBI Taxonomy" id="548579"/>
    <lineage>
        <taxon>Bacteria</taxon>
        <taxon>Bacillati</taxon>
        <taxon>Actinomycetota</taxon>
        <taxon>Actinomycetes</taxon>
        <taxon>Micrococcales</taxon>
        <taxon>Promicromonosporaceae</taxon>
        <taxon>Isoptericola</taxon>
    </lineage>
</organism>
<name>A0A2A9EYF6_9MICO</name>
<evidence type="ECO:0000313" key="2">
    <source>
        <dbReference type="Proteomes" id="UP000224130"/>
    </source>
</evidence>
<proteinExistence type="predicted"/>
<comment type="caution">
    <text evidence="1">The sequence shown here is derived from an EMBL/GenBank/DDBJ whole genome shotgun (WGS) entry which is preliminary data.</text>
</comment>
<dbReference type="EMBL" id="PDJJ01000001">
    <property type="protein sequence ID" value="PFG43793.1"/>
    <property type="molecule type" value="Genomic_DNA"/>
</dbReference>
<protein>
    <submittedName>
        <fullName evidence="1">Uncharacterized protein</fullName>
    </submittedName>
</protein>
<dbReference type="Proteomes" id="UP000224130">
    <property type="component" value="Unassembled WGS sequence"/>
</dbReference>
<reference evidence="1 2" key="1">
    <citation type="submission" date="2017-10" db="EMBL/GenBank/DDBJ databases">
        <title>Sequencing the genomes of 1000 actinobacteria strains.</title>
        <authorList>
            <person name="Klenk H.-P."/>
        </authorList>
    </citation>
    <scope>NUCLEOTIDE SEQUENCE [LARGE SCALE GENOMIC DNA]</scope>
    <source>
        <strain evidence="1 2">DSM 21863</strain>
    </source>
</reference>